<reference evidence="2 3" key="1">
    <citation type="submission" date="2024-01" db="EMBL/GenBank/DDBJ databases">
        <title>The complete chloroplast genome sequence of Lithospermum erythrorhizon: insights into the phylogenetic relationship among Boraginaceae species and the maternal lineages of purple gromwells.</title>
        <authorList>
            <person name="Okada T."/>
            <person name="Watanabe K."/>
        </authorList>
    </citation>
    <scope>NUCLEOTIDE SEQUENCE [LARGE SCALE GENOMIC DNA]</scope>
</reference>
<sequence>MSQFRPIAMCNTIAKIISKTLEIRLKKFLPYVISDTQSAFIPNRLITDNILLAFEAHHIIKKKKSGREGYMSIKLDMLKAYDRIEWTFLKTMLIQLRFSAKWVSLILFYVESVTYSLFVNGSQVAYIKPGRELQQGDPLSPYLFIICTEGLISLIKGACARGELQGL</sequence>
<dbReference type="PANTHER" id="PTHR46890">
    <property type="entry name" value="NON-LTR RETROLELEMENT REVERSE TRANSCRIPTASE-LIKE PROTEIN-RELATED"/>
    <property type="match status" value="1"/>
</dbReference>
<accession>A0AAV3PRF1</accession>
<dbReference type="PROSITE" id="PS50878">
    <property type="entry name" value="RT_POL"/>
    <property type="match status" value="1"/>
</dbReference>
<gene>
    <name evidence="2" type="ORF">LIER_11820</name>
</gene>
<protein>
    <recommendedName>
        <fullName evidence="1">Reverse transcriptase domain-containing protein</fullName>
    </recommendedName>
</protein>
<organism evidence="2 3">
    <name type="scientific">Lithospermum erythrorhizon</name>
    <name type="common">Purple gromwell</name>
    <name type="synonym">Lithospermum officinale var. erythrorhizon</name>
    <dbReference type="NCBI Taxonomy" id="34254"/>
    <lineage>
        <taxon>Eukaryota</taxon>
        <taxon>Viridiplantae</taxon>
        <taxon>Streptophyta</taxon>
        <taxon>Embryophyta</taxon>
        <taxon>Tracheophyta</taxon>
        <taxon>Spermatophyta</taxon>
        <taxon>Magnoliopsida</taxon>
        <taxon>eudicotyledons</taxon>
        <taxon>Gunneridae</taxon>
        <taxon>Pentapetalae</taxon>
        <taxon>asterids</taxon>
        <taxon>lamiids</taxon>
        <taxon>Boraginales</taxon>
        <taxon>Boraginaceae</taxon>
        <taxon>Boraginoideae</taxon>
        <taxon>Lithospermeae</taxon>
        <taxon>Lithospermum</taxon>
    </lineage>
</organism>
<evidence type="ECO:0000313" key="2">
    <source>
        <dbReference type="EMBL" id="GAA0153626.1"/>
    </source>
</evidence>
<dbReference type="InterPro" id="IPR000477">
    <property type="entry name" value="RT_dom"/>
</dbReference>
<dbReference type="Proteomes" id="UP001454036">
    <property type="component" value="Unassembled WGS sequence"/>
</dbReference>
<keyword evidence="3" id="KW-1185">Reference proteome</keyword>
<dbReference type="AlphaFoldDB" id="A0AAV3PRF1"/>
<evidence type="ECO:0000259" key="1">
    <source>
        <dbReference type="PROSITE" id="PS50878"/>
    </source>
</evidence>
<dbReference type="PANTHER" id="PTHR46890:SF48">
    <property type="entry name" value="RNA-DIRECTED DNA POLYMERASE"/>
    <property type="match status" value="1"/>
</dbReference>
<proteinExistence type="predicted"/>
<evidence type="ECO:0000313" key="3">
    <source>
        <dbReference type="Proteomes" id="UP001454036"/>
    </source>
</evidence>
<name>A0AAV3PRF1_LITER</name>
<dbReference type="InterPro" id="IPR052343">
    <property type="entry name" value="Retrotransposon-Effector_Assoc"/>
</dbReference>
<comment type="caution">
    <text evidence="2">The sequence shown here is derived from an EMBL/GenBank/DDBJ whole genome shotgun (WGS) entry which is preliminary data.</text>
</comment>
<dbReference type="EMBL" id="BAABME010002218">
    <property type="protein sequence ID" value="GAA0153626.1"/>
    <property type="molecule type" value="Genomic_DNA"/>
</dbReference>
<feature type="domain" description="Reverse transcriptase" evidence="1">
    <location>
        <begin position="1"/>
        <end position="167"/>
    </location>
</feature>
<dbReference type="Pfam" id="PF00078">
    <property type="entry name" value="RVT_1"/>
    <property type="match status" value="1"/>
</dbReference>